<sequence length="177" mass="20639">MPESKLDWLFSAWLGLMIYTFIVFDFLEFCSINLIFAALPFTLSKLRNKQINSQPSSCKIPANLIDSPNSTIEEMLVWPTSEQLQNLDTILKPQILHSKKQEINHQKSKLPTIEDLIVLPTSEQLKFADNILKPTSNFQNYNKSLQPILTKTSNQLERKVCKERERRKKNIFVMWIV</sequence>
<organism evidence="2 3">
    <name type="scientific">Caerostris darwini</name>
    <dbReference type="NCBI Taxonomy" id="1538125"/>
    <lineage>
        <taxon>Eukaryota</taxon>
        <taxon>Metazoa</taxon>
        <taxon>Ecdysozoa</taxon>
        <taxon>Arthropoda</taxon>
        <taxon>Chelicerata</taxon>
        <taxon>Arachnida</taxon>
        <taxon>Araneae</taxon>
        <taxon>Araneomorphae</taxon>
        <taxon>Entelegynae</taxon>
        <taxon>Araneoidea</taxon>
        <taxon>Araneidae</taxon>
        <taxon>Caerostris</taxon>
    </lineage>
</organism>
<proteinExistence type="predicted"/>
<comment type="caution">
    <text evidence="2">The sequence shown here is derived from an EMBL/GenBank/DDBJ whole genome shotgun (WGS) entry which is preliminary data.</text>
</comment>
<evidence type="ECO:0000313" key="2">
    <source>
        <dbReference type="EMBL" id="GIY33301.1"/>
    </source>
</evidence>
<keyword evidence="1" id="KW-1133">Transmembrane helix</keyword>
<reference evidence="2 3" key="1">
    <citation type="submission" date="2021-06" db="EMBL/GenBank/DDBJ databases">
        <title>Caerostris darwini draft genome.</title>
        <authorList>
            <person name="Kono N."/>
            <person name="Arakawa K."/>
        </authorList>
    </citation>
    <scope>NUCLEOTIDE SEQUENCE [LARGE SCALE GENOMIC DNA]</scope>
</reference>
<gene>
    <name evidence="2" type="ORF">CDAR_382891</name>
</gene>
<feature type="transmembrane region" description="Helical" evidence="1">
    <location>
        <begin position="12"/>
        <end position="39"/>
    </location>
</feature>
<keyword evidence="3" id="KW-1185">Reference proteome</keyword>
<dbReference type="EMBL" id="BPLQ01007926">
    <property type="protein sequence ID" value="GIY33301.1"/>
    <property type="molecule type" value="Genomic_DNA"/>
</dbReference>
<dbReference type="AlphaFoldDB" id="A0AAV4SJB3"/>
<accession>A0AAV4SJB3</accession>
<name>A0AAV4SJB3_9ARAC</name>
<evidence type="ECO:0000256" key="1">
    <source>
        <dbReference type="SAM" id="Phobius"/>
    </source>
</evidence>
<evidence type="ECO:0000313" key="3">
    <source>
        <dbReference type="Proteomes" id="UP001054837"/>
    </source>
</evidence>
<keyword evidence="1" id="KW-0472">Membrane</keyword>
<keyword evidence="1" id="KW-0812">Transmembrane</keyword>
<dbReference type="Proteomes" id="UP001054837">
    <property type="component" value="Unassembled WGS sequence"/>
</dbReference>
<protein>
    <submittedName>
        <fullName evidence="2">Uncharacterized protein</fullName>
    </submittedName>
</protein>